<feature type="transmembrane region" description="Helical" evidence="6">
    <location>
        <begin position="76"/>
        <end position="103"/>
    </location>
</feature>
<keyword evidence="2 6" id="KW-1003">Cell membrane</keyword>
<comment type="caution">
    <text evidence="9">The sequence shown here is derived from an EMBL/GenBank/DDBJ whole genome shotgun (WGS) entry which is preliminary data.</text>
</comment>
<dbReference type="InterPro" id="IPR015414">
    <property type="entry name" value="TMEM64"/>
</dbReference>
<dbReference type="Proteomes" id="UP000545507">
    <property type="component" value="Unassembled WGS sequence"/>
</dbReference>
<dbReference type="InterPro" id="IPR032816">
    <property type="entry name" value="VTT_dom"/>
</dbReference>
<evidence type="ECO:0000256" key="3">
    <source>
        <dbReference type="ARBA" id="ARBA00022692"/>
    </source>
</evidence>
<evidence type="ECO:0000256" key="7">
    <source>
        <dbReference type="SAM" id="MobiDB-lite"/>
    </source>
</evidence>
<keyword evidence="4 6" id="KW-1133">Transmembrane helix</keyword>
<protein>
    <recommendedName>
        <fullName evidence="6">TVP38/TMEM64 family membrane protein</fullName>
    </recommendedName>
</protein>
<feature type="transmembrane region" description="Helical" evidence="6">
    <location>
        <begin position="7"/>
        <end position="27"/>
    </location>
</feature>
<feature type="domain" description="VTT" evidence="8">
    <location>
        <begin position="67"/>
        <end position="182"/>
    </location>
</feature>
<comment type="similarity">
    <text evidence="6">Belongs to the TVP38/TMEM64 family.</text>
</comment>
<evidence type="ECO:0000313" key="9">
    <source>
        <dbReference type="EMBL" id="NWF44314.1"/>
    </source>
</evidence>
<reference evidence="9 10" key="1">
    <citation type="submission" date="2019-09" db="EMBL/GenBank/DDBJ databases">
        <title>Hydrogenophaga aromatica sp. nov., isolated from a para-xylene-degrading enrichment culture.</title>
        <authorList>
            <person name="Tancsics A."/>
            <person name="Banerjee S."/>
        </authorList>
    </citation>
    <scope>NUCLEOTIDE SEQUENCE [LARGE SCALE GENOMIC DNA]</scope>
    <source>
        <strain evidence="9 10">D2P1</strain>
    </source>
</reference>
<evidence type="ECO:0000259" key="8">
    <source>
        <dbReference type="Pfam" id="PF09335"/>
    </source>
</evidence>
<dbReference type="GO" id="GO:0005886">
    <property type="term" value="C:plasma membrane"/>
    <property type="evidence" value="ECO:0007669"/>
    <property type="project" value="UniProtKB-SubCell"/>
</dbReference>
<feature type="region of interest" description="Disordered" evidence="7">
    <location>
        <begin position="225"/>
        <end position="265"/>
    </location>
</feature>
<dbReference type="PANTHER" id="PTHR12677">
    <property type="entry name" value="GOLGI APPARATUS MEMBRANE PROTEIN TVP38-RELATED"/>
    <property type="match status" value="1"/>
</dbReference>
<comment type="caution">
    <text evidence="6">Lacks conserved residue(s) required for the propagation of feature annotation.</text>
</comment>
<keyword evidence="10" id="KW-1185">Reference proteome</keyword>
<comment type="subcellular location">
    <subcellularLocation>
        <location evidence="1 6">Cell membrane</location>
        <topology evidence="1 6">Multi-pass membrane protein</topology>
    </subcellularLocation>
</comment>
<sequence length="265" mass="28749">MKSSAKLLVKPLGLTAVLTLAFVSLHYGWWGSVTEEDLLRQLFQQHWAIAWPAFALGSIVYTAAGGPRQLLAFSCGYLMGGFVGGVVSALLTGFGALLTIAVVRRMGMDWLRQRHGQKIEGLRRVLAEDTWLWICIIRLMPVGSNLLTNVAAALAGLSRRGVFLGSLPGYLPQSLLFSYAGRGVALQDSSKIWMSFALLVVSSVLAWYLYHHGFKQRMEQWKVTPAPPAASPLPGGAASGPAKPVPRLPRGDGATDLTENHPHDF</sequence>
<keyword evidence="5 6" id="KW-0472">Membrane</keyword>
<evidence type="ECO:0000256" key="1">
    <source>
        <dbReference type="ARBA" id="ARBA00004651"/>
    </source>
</evidence>
<feature type="compositionally biased region" description="Low complexity" evidence="7">
    <location>
        <begin position="232"/>
        <end position="242"/>
    </location>
</feature>
<dbReference type="EMBL" id="VYGV01000004">
    <property type="protein sequence ID" value="NWF44314.1"/>
    <property type="molecule type" value="Genomic_DNA"/>
</dbReference>
<dbReference type="Pfam" id="PF09335">
    <property type="entry name" value="VTT_dom"/>
    <property type="match status" value="1"/>
</dbReference>
<dbReference type="AlphaFoldDB" id="A0A7Y8GSZ8"/>
<evidence type="ECO:0000256" key="2">
    <source>
        <dbReference type="ARBA" id="ARBA00022475"/>
    </source>
</evidence>
<evidence type="ECO:0000313" key="10">
    <source>
        <dbReference type="Proteomes" id="UP000545507"/>
    </source>
</evidence>
<keyword evidence="3 6" id="KW-0812">Transmembrane</keyword>
<organism evidence="9 10">
    <name type="scientific">Hydrogenophaga aromaticivorans</name>
    <dbReference type="NCBI Taxonomy" id="2610898"/>
    <lineage>
        <taxon>Bacteria</taxon>
        <taxon>Pseudomonadati</taxon>
        <taxon>Pseudomonadota</taxon>
        <taxon>Betaproteobacteria</taxon>
        <taxon>Burkholderiales</taxon>
        <taxon>Comamonadaceae</taxon>
        <taxon>Hydrogenophaga</taxon>
    </lineage>
</organism>
<dbReference type="PANTHER" id="PTHR12677:SF59">
    <property type="entry name" value="GOLGI APPARATUS MEMBRANE PROTEIN TVP38-RELATED"/>
    <property type="match status" value="1"/>
</dbReference>
<evidence type="ECO:0000256" key="4">
    <source>
        <dbReference type="ARBA" id="ARBA00022989"/>
    </source>
</evidence>
<feature type="transmembrane region" description="Helical" evidence="6">
    <location>
        <begin position="192"/>
        <end position="210"/>
    </location>
</feature>
<evidence type="ECO:0000256" key="6">
    <source>
        <dbReference type="RuleBase" id="RU366058"/>
    </source>
</evidence>
<name>A0A7Y8GSZ8_9BURK</name>
<gene>
    <name evidence="9" type="ORF">F3K02_03465</name>
</gene>
<evidence type="ECO:0000256" key="5">
    <source>
        <dbReference type="ARBA" id="ARBA00023136"/>
    </source>
</evidence>
<proteinExistence type="inferred from homology"/>
<accession>A0A7Y8GSZ8</accession>
<feature type="transmembrane region" description="Helical" evidence="6">
    <location>
        <begin position="47"/>
        <end position="64"/>
    </location>
</feature>
<dbReference type="RefSeq" id="WP_177133370.1">
    <property type="nucleotide sequence ID" value="NZ_JAGPWB010000026.1"/>
</dbReference>